<keyword evidence="4" id="KW-1185">Reference proteome</keyword>
<accession>A0ABD0MND6</accession>
<gene>
    <name evidence="3" type="ORF">M9458_053618</name>
</gene>
<organism evidence="3 4">
    <name type="scientific">Cirrhinus mrigala</name>
    <name type="common">Mrigala</name>
    <dbReference type="NCBI Taxonomy" id="683832"/>
    <lineage>
        <taxon>Eukaryota</taxon>
        <taxon>Metazoa</taxon>
        <taxon>Chordata</taxon>
        <taxon>Craniata</taxon>
        <taxon>Vertebrata</taxon>
        <taxon>Euteleostomi</taxon>
        <taxon>Actinopterygii</taxon>
        <taxon>Neopterygii</taxon>
        <taxon>Teleostei</taxon>
        <taxon>Ostariophysi</taxon>
        <taxon>Cypriniformes</taxon>
        <taxon>Cyprinidae</taxon>
        <taxon>Labeoninae</taxon>
        <taxon>Labeonini</taxon>
        <taxon>Cirrhinus</taxon>
    </lineage>
</organism>
<proteinExistence type="predicted"/>
<feature type="non-terminal residue" evidence="3">
    <location>
        <position position="57"/>
    </location>
</feature>
<keyword evidence="2" id="KW-0677">Repeat</keyword>
<evidence type="ECO:0000313" key="4">
    <source>
        <dbReference type="Proteomes" id="UP001529510"/>
    </source>
</evidence>
<dbReference type="Pfam" id="PF13516">
    <property type="entry name" value="LRR_6"/>
    <property type="match status" value="1"/>
</dbReference>
<dbReference type="Gene3D" id="3.80.10.10">
    <property type="entry name" value="Ribonuclease Inhibitor"/>
    <property type="match status" value="1"/>
</dbReference>
<reference evidence="3 4" key="1">
    <citation type="submission" date="2024-05" db="EMBL/GenBank/DDBJ databases">
        <title>Genome sequencing and assembly of Indian major carp, Cirrhinus mrigala (Hamilton, 1822).</title>
        <authorList>
            <person name="Mohindra V."/>
            <person name="Chowdhury L.M."/>
            <person name="Lal K."/>
            <person name="Jena J.K."/>
        </authorList>
    </citation>
    <scope>NUCLEOTIDE SEQUENCE [LARGE SCALE GENOMIC DNA]</scope>
    <source>
        <strain evidence="3">CM1030</strain>
        <tissue evidence="3">Blood</tissue>
    </source>
</reference>
<dbReference type="PANTHER" id="PTHR24106">
    <property type="entry name" value="NACHT, LRR AND CARD DOMAINS-CONTAINING"/>
    <property type="match status" value="1"/>
</dbReference>
<name>A0ABD0MND6_CIRMR</name>
<keyword evidence="1" id="KW-0433">Leucine-rich repeat</keyword>
<feature type="non-terminal residue" evidence="3">
    <location>
        <position position="1"/>
    </location>
</feature>
<dbReference type="InterPro" id="IPR032675">
    <property type="entry name" value="LRR_dom_sf"/>
</dbReference>
<dbReference type="Proteomes" id="UP001529510">
    <property type="component" value="Unassembled WGS sequence"/>
</dbReference>
<comment type="caution">
    <text evidence="3">The sequence shown here is derived from an EMBL/GenBank/DDBJ whole genome shotgun (WGS) entry which is preliminary data.</text>
</comment>
<dbReference type="InterPro" id="IPR051261">
    <property type="entry name" value="NLR"/>
</dbReference>
<dbReference type="InterPro" id="IPR001611">
    <property type="entry name" value="Leu-rich_rpt"/>
</dbReference>
<evidence type="ECO:0000313" key="3">
    <source>
        <dbReference type="EMBL" id="KAL0151105.1"/>
    </source>
</evidence>
<protein>
    <submittedName>
        <fullName evidence="3">Uncharacterized protein</fullName>
    </submittedName>
</protein>
<evidence type="ECO:0000256" key="2">
    <source>
        <dbReference type="ARBA" id="ARBA00022737"/>
    </source>
</evidence>
<dbReference type="SMART" id="SM00368">
    <property type="entry name" value="LRR_RI"/>
    <property type="match status" value="2"/>
</dbReference>
<dbReference type="EMBL" id="JAMKFB020000258">
    <property type="protein sequence ID" value="KAL0151105.1"/>
    <property type="molecule type" value="Genomic_DNA"/>
</dbReference>
<sequence length="57" mass="5889">LSGCLVKEEGCAALASALSSNLSHLRELDLSNNHLQDSGGKLLAAGLKSPNCQLNIL</sequence>
<dbReference type="SUPFAM" id="SSF52047">
    <property type="entry name" value="RNI-like"/>
    <property type="match status" value="1"/>
</dbReference>
<dbReference type="AlphaFoldDB" id="A0ABD0MND6"/>
<evidence type="ECO:0000256" key="1">
    <source>
        <dbReference type="ARBA" id="ARBA00022614"/>
    </source>
</evidence>